<dbReference type="EMBL" id="JAROAV010000010">
    <property type="protein sequence ID" value="MDF8263257.1"/>
    <property type="molecule type" value="Genomic_DNA"/>
</dbReference>
<gene>
    <name evidence="1" type="ORF">P4R38_03215</name>
</gene>
<name>A0ABT6C324_9MICO</name>
<dbReference type="Proteomes" id="UP001528912">
    <property type="component" value="Unassembled WGS sequence"/>
</dbReference>
<organism evidence="1 2">
    <name type="scientific">Luteipulveratus flavus</name>
    <dbReference type="NCBI Taxonomy" id="3031728"/>
    <lineage>
        <taxon>Bacteria</taxon>
        <taxon>Bacillati</taxon>
        <taxon>Actinomycetota</taxon>
        <taxon>Actinomycetes</taxon>
        <taxon>Micrococcales</taxon>
        <taxon>Dermacoccaceae</taxon>
        <taxon>Luteipulveratus</taxon>
    </lineage>
</organism>
<evidence type="ECO:0000313" key="2">
    <source>
        <dbReference type="Proteomes" id="UP001528912"/>
    </source>
</evidence>
<protein>
    <submittedName>
        <fullName evidence="1">Uncharacterized protein</fullName>
    </submittedName>
</protein>
<comment type="caution">
    <text evidence="1">The sequence shown here is derived from an EMBL/GenBank/DDBJ whole genome shotgun (WGS) entry which is preliminary data.</text>
</comment>
<sequence length="263" mass="27892">MTAVETLAVRPGHERRVPAEPMPLARLTDEELVLLGSEHPAVVLPHYEELSEAAQAVAVRTAHRSLLAHGAEPGADGRSVLVPQEVSDLLDVRHGAEWVLVVRRCHNVERDGATVSEVTTTYAHAVDDFALLEQVGDDGVHEFHGLERRGLAGALQHRLTASGVCEGRGDPVRLDLEAVAHGHGDVGLDRLGPIVVQIDATVWRRGPQAAPVLLGVMLGAEGSWATRAAFGERGPVVLEPIGVGDVGGLVAGLLTTVVRSHRP</sequence>
<accession>A0ABT6C324</accession>
<keyword evidence="2" id="KW-1185">Reference proteome</keyword>
<evidence type="ECO:0000313" key="1">
    <source>
        <dbReference type="EMBL" id="MDF8263257.1"/>
    </source>
</evidence>
<dbReference type="RefSeq" id="WP_277191022.1">
    <property type="nucleotide sequence ID" value="NZ_JAROAV010000010.1"/>
</dbReference>
<proteinExistence type="predicted"/>
<reference evidence="1 2" key="1">
    <citation type="submission" date="2023-03" db="EMBL/GenBank/DDBJ databases">
        <title>YIM 133296 draft genome.</title>
        <authorList>
            <person name="Xiong L."/>
        </authorList>
    </citation>
    <scope>NUCLEOTIDE SEQUENCE [LARGE SCALE GENOMIC DNA]</scope>
    <source>
        <strain evidence="1 2">YIM 133296</strain>
    </source>
</reference>